<dbReference type="InterPro" id="IPR033965">
    <property type="entry name" value="ComQ"/>
</dbReference>
<dbReference type="AlphaFoldDB" id="A0A2Z4EHM8"/>
<dbReference type="InterPro" id="IPR008949">
    <property type="entry name" value="Isoprenoid_synthase_dom_sf"/>
</dbReference>
<name>A0A2Z4EHM8_BACAM</name>
<dbReference type="CDD" id="cd00867">
    <property type="entry name" value="Trans_IPPS"/>
    <property type="match status" value="1"/>
</dbReference>
<reference evidence="3" key="1">
    <citation type="submission" date="2017-07" db="EMBL/GenBank/DDBJ databases">
        <title>Effecs of ComX on lipopeptides production of Bacillus amylolliquefaciencs Q-426.</title>
        <authorList>
            <person name="Quan C."/>
        </authorList>
    </citation>
    <scope>NUCLEOTIDE SEQUENCE</scope>
    <source>
        <strain evidence="3">Q-426</strain>
    </source>
</reference>
<dbReference type="Pfam" id="PF00348">
    <property type="entry name" value="polyprenyl_synt"/>
    <property type="match status" value="1"/>
</dbReference>
<dbReference type="RefSeq" id="WP_128497091.1">
    <property type="nucleotide sequence ID" value="NZ_JAHKEY010000004.1"/>
</dbReference>
<organism evidence="3">
    <name type="scientific">Bacillus amyloliquefaciens</name>
    <name type="common">Bacillus velezensis</name>
    <dbReference type="NCBI Taxonomy" id="1390"/>
    <lineage>
        <taxon>Bacteria</taxon>
        <taxon>Bacillati</taxon>
        <taxon>Bacillota</taxon>
        <taxon>Bacilli</taxon>
        <taxon>Bacillales</taxon>
        <taxon>Bacillaceae</taxon>
        <taxon>Bacillus</taxon>
        <taxon>Bacillus amyloliquefaciens group</taxon>
    </lineage>
</organism>
<proteinExistence type="inferred from homology"/>
<protein>
    <submittedName>
        <fullName evidence="3">ComQ</fullName>
    </submittedName>
</protein>
<feature type="coiled-coil region" evidence="2">
    <location>
        <begin position="271"/>
        <end position="301"/>
    </location>
</feature>
<evidence type="ECO:0000256" key="1">
    <source>
        <dbReference type="RuleBase" id="RU004466"/>
    </source>
</evidence>
<dbReference type="SFLD" id="SFLDS00005">
    <property type="entry name" value="Isoprenoid_Synthase_Type_I"/>
    <property type="match status" value="1"/>
</dbReference>
<accession>A0A2Z4EHM8</accession>
<evidence type="ECO:0000256" key="2">
    <source>
        <dbReference type="SAM" id="Coils"/>
    </source>
</evidence>
<dbReference type="SFLD" id="SFLDG01211">
    <property type="entry name" value="Competence_Regulatory_Protein"/>
    <property type="match status" value="1"/>
</dbReference>
<sequence length="303" mass="34944">MCLDAETIKEKMKEIVEHNICNTNLKMYLLKFIASKDSFGFAELAYQHYKAFNGRDTEAILKLAVGIELLVLSYDIYDDLEDNDNLKMEWMKTGLPITLNTVTALYTLSIQVMNQISENPYFLKQILNFALNSIEGQQDDILNAPQTEEECLKMIKNKSGSLTALPCVMGAMLATGKLNPIVQSYSYELGIISQIDNDYQGLFYLNNDFVQRKNTLAYLYLKKRFNKASEEILQWYENPELFKTLKTRDIKKKLIEAGVTQYLLVLKHLSLKKLKSKIFELEIERNKTEALLNAIVNLEEDEK</sequence>
<dbReference type="Gene3D" id="1.10.600.10">
    <property type="entry name" value="Farnesyl Diphosphate Synthase"/>
    <property type="match status" value="1"/>
</dbReference>
<dbReference type="InterPro" id="IPR000092">
    <property type="entry name" value="Polyprenyl_synt"/>
</dbReference>
<keyword evidence="2" id="KW-0175">Coiled coil</keyword>
<keyword evidence="1" id="KW-0808">Transferase</keyword>
<evidence type="ECO:0000313" key="3">
    <source>
        <dbReference type="EMBL" id="AWV55522.1"/>
    </source>
</evidence>
<dbReference type="SUPFAM" id="SSF48576">
    <property type="entry name" value="Terpenoid synthases"/>
    <property type="match status" value="1"/>
</dbReference>
<dbReference type="GO" id="GO:0008299">
    <property type="term" value="P:isoprenoid biosynthetic process"/>
    <property type="evidence" value="ECO:0007669"/>
    <property type="project" value="InterPro"/>
</dbReference>
<comment type="similarity">
    <text evidence="1">Belongs to the FPP/GGPP synthase family.</text>
</comment>
<dbReference type="EMBL" id="MF579444">
    <property type="protein sequence ID" value="AWV55522.1"/>
    <property type="molecule type" value="Genomic_DNA"/>
</dbReference>
<dbReference type="GO" id="GO:0004659">
    <property type="term" value="F:prenyltransferase activity"/>
    <property type="evidence" value="ECO:0007669"/>
    <property type="project" value="InterPro"/>
</dbReference>